<proteinExistence type="predicted"/>
<dbReference type="EMBL" id="JAJEPS010000007">
    <property type="protein sequence ID" value="MCC2126231.1"/>
    <property type="molecule type" value="Genomic_DNA"/>
</dbReference>
<comment type="caution">
    <text evidence="2">The sequence shown here is derived from an EMBL/GenBank/DDBJ whole genome shotgun (WGS) entry which is preliminary data.</text>
</comment>
<keyword evidence="3" id="KW-1185">Reference proteome</keyword>
<evidence type="ECO:0000313" key="3">
    <source>
        <dbReference type="Proteomes" id="UP001198220"/>
    </source>
</evidence>
<protein>
    <submittedName>
        <fullName evidence="2">Uncharacterized protein</fullName>
    </submittedName>
</protein>
<keyword evidence="1" id="KW-0472">Membrane</keyword>
<dbReference type="Proteomes" id="UP001198220">
    <property type="component" value="Unassembled WGS sequence"/>
</dbReference>
<feature type="transmembrane region" description="Helical" evidence="1">
    <location>
        <begin position="29"/>
        <end position="53"/>
    </location>
</feature>
<sequence>MSEKYYLPVLYTEEERKKYAEWGIKKERFLMPFAVITIIVDLIVIIETGVVLFKIREREPYFSAFLSTYGGLINDIAYGVAIVLTALLIKPLDMILDMVYKKPQEPQMLCLTPTETGVRYMLSRGVYVLSSGTLNWNDWESAVSEETNEIHIGDVIYRIGFNMIESIYPKNKQHAWMDRPEEKVENSIHLKTISRNFRGYLLSLEEKKKEVEWYDK</sequence>
<dbReference type="AlphaFoldDB" id="A0AAE3DC15"/>
<feature type="transmembrane region" description="Helical" evidence="1">
    <location>
        <begin position="65"/>
        <end position="89"/>
    </location>
</feature>
<keyword evidence="1" id="KW-1133">Transmembrane helix</keyword>
<dbReference type="RefSeq" id="WP_308459353.1">
    <property type="nucleotide sequence ID" value="NZ_JAJEPS010000007.1"/>
</dbReference>
<name>A0AAE3DC15_9FIRM</name>
<keyword evidence="1" id="KW-0812">Transmembrane</keyword>
<organism evidence="2 3">
    <name type="scientific">Hominiventricola filiformis</name>
    <dbReference type="NCBI Taxonomy" id="2885352"/>
    <lineage>
        <taxon>Bacteria</taxon>
        <taxon>Bacillati</taxon>
        <taxon>Bacillota</taxon>
        <taxon>Clostridia</taxon>
        <taxon>Lachnospirales</taxon>
        <taxon>Lachnospiraceae</taxon>
        <taxon>Hominiventricola</taxon>
    </lineage>
</organism>
<gene>
    <name evidence="2" type="ORF">LKD36_08560</name>
</gene>
<evidence type="ECO:0000256" key="1">
    <source>
        <dbReference type="SAM" id="Phobius"/>
    </source>
</evidence>
<reference evidence="2 3" key="1">
    <citation type="submission" date="2021-10" db="EMBL/GenBank/DDBJ databases">
        <title>Anaerobic single-cell dispensing facilitates the cultivation of human gut bacteria.</title>
        <authorList>
            <person name="Afrizal A."/>
        </authorList>
    </citation>
    <scope>NUCLEOTIDE SEQUENCE [LARGE SCALE GENOMIC DNA]</scope>
    <source>
        <strain evidence="2 3">CLA-AA-H276</strain>
    </source>
</reference>
<accession>A0AAE3DC15</accession>
<evidence type="ECO:0000313" key="2">
    <source>
        <dbReference type="EMBL" id="MCC2126231.1"/>
    </source>
</evidence>